<organism evidence="1 2">
    <name type="scientific">Austropuccinia psidii MF-1</name>
    <dbReference type="NCBI Taxonomy" id="1389203"/>
    <lineage>
        <taxon>Eukaryota</taxon>
        <taxon>Fungi</taxon>
        <taxon>Dikarya</taxon>
        <taxon>Basidiomycota</taxon>
        <taxon>Pucciniomycotina</taxon>
        <taxon>Pucciniomycetes</taxon>
        <taxon>Pucciniales</taxon>
        <taxon>Sphaerophragmiaceae</taxon>
        <taxon>Austropuccinia</taxon>
    </lineage>
</organism>
<dbReference type="EMBL" id="AVOT02000002">
    <property type="protein sequence ID" value="MBW0460299.1"/>
    <property type="molecule type" value="Genomic_DNA"/>
</dbReference>
<accession>A0A9Q3GAG8</accession>
<evidence type="ECO:0000313" key="1">
    <source>
        <dbReference type="EMBL" id="MBW0460299.1"/>
    </source>
</evidence>
<protein>
    <submittedName>
        <fullName evidence="1">Uncharacterized protein</fullName>
    </submittedName>
</protein>
<dbReference type="AlphaFoldDB" id="A0A9Q3GAG8"/>
<name>A0A9Q3GAG8_9BASI</name>
<comment type="caution">
    <text evidence="1">The sequence shown here is derived from an EMBL/GenBank/DDBJ whole genome shotgun (WGS) entry which is preliminary data.</text>
</comment>
<evidence type="ECO:0000313" key="2">
    <source>
        <dbReference type="Proteomes" id="UP000765509"/>
    </source>
</evidence>
<keyword evidence="2" id="KW-1185">Reference proteome</keyword>
<sequence length="103" mass="11584">MTITEAIQNLENQSGQINSEILTTLAIYFSVPSMHQLITPAITTLMETNPDIKVCPDYLLNMIRQIYMASPSFDNSSEIARINAASKFGRKDHLNNFNQCMLS</sequence>
<gene>
    <name evidence="1" type="ORF">O181_000014</name>
</gene>
<dbReference type="Proteomes" id="UP000765509">
    <property type="component" value="Unassembled WGS sequence"/>
</dbReference>
<reference evidence="1" key="1">
    <citation type="submission" date="2021-03" db="EMBL/GenBank/DDBJ databases">
        <title>Draft genome sequence of rust myrtle Austropuccinia psidii MF-1, a brazilian biotype.</title>
        <authorList>
            <person name="Quecine M.C."/>
            <person name="Pachon D.M.R."/>
            <person name="Bonatelli M.L."/>
            <person name="Correr F.H."/>
            <person name="Franceschini L.M."/>
            <person name="Leite T.F."/>
            <person name="Margarido G.R.A."/>
            <person name="Almeida C.A."/>
            <person name="Ferrarezi J.A."/>
            <person name="Labate C.A."/>
        </authorList>
    </citation>
    <scope>NUCLEOTIDE SEQUENCE</scope>
    <source>
        <strain evidence="1">MF-1</strain>
    </source>
</reference>
<proteinExistence type="predicted"/>